<organism evidence="2 3">
    <name type="scientific">Elsinoe ampelina</name>
    <dbReference type="NCBI Taxonomy" id="302913"/>
    <lineage>
        <taxon>Eukaryota</taxon>
        <taxon>Fungi</taxon>
        <taxon>Dikarya</taxon>
        <taxon>Ascomycota</taxon>
        <taxon>Pezizomycotina</taxon>
        <taxon>Dothideomycetes</taxon>
        <taxon>Dothideomycetidae</taxon>
        <taxon>Myriangiales</taxon>
        <taxon>Elsinoaceae</taxon>
        <taxon>Elsinoe</taxon>
    </lineage>
</organism>
<keyword evidence="3" id="KW-1185">Reference proteome</keyword>
<sequence length="764" mass="85223">MPKPVPDRPVRPPLKPPGPVPTIKPPADPKPKPKPKPRPGERFPYDIKPKLPPIMEEELAEKFGQIGAGTDVIEAFPQLAGLGEELQAKILYSLGASDNLVIKVAGRLGKKIAIKIIKTVARIIGQNVLMAIWDYYTVNFMAELDAILTTIDIVTTAMMIIDLIPYDMGICDAAAQTCRIERKHHPGHFHVHDCGPHHQCHYTGDRCGHRFMPPHRTMCNWHRHEIYHMVTGHGPWKEIWDDIFGKGSDDDPDKWHDKTCKKMAKKKKAMCELQHTPWYYYCREQQAQIDKNGMGIEGPAPVMAALAARNDGHGKDRHERACHAYAQANIDRCKYQVDQWLPICKKTRKILVKMEAEAPDPSNTLITRKKPSSTSRLEPNTTILELGTTVTNTFTISYPVLNHGNMTMMANTTIMTFATVTDWTISNGTTVAPKTTSSSFDSLIHVKLPGWPDWPPNDHCKHRAEDLEHDLCRPIEPHLLHSACKADVCYWREMCEIRRKRAVEMAEFEKTLCKTEKKEQKPKCKHLPGKHNHENKLCKAYNEAQEHKCKALVMDRFSTTLPGEPMPPSPGRRIRFPDWPKHDSRHRCSHMKRHLEKHVCDEQDLPEDWHDYCEKLAKAWFEGCRAARYGKNDTWSVWMGGDGMAPTAIGTETEPGTNTALETGLALAGMAFPGSLAVEGLITGTDSVSYLTQETGMVAEVTAAATEGALRTAELTPTGSELQSGPSETGATYGVLAASEMLQDGESALTSGGASSLARETGDA</sequence>
<dbReference type="AlphaFoldDB" id="A0A6A6GDD1"/>
<proteinExistence type="predicted"/>
<evidence type="ECO:0000313" key="3">
    <source>
        <dbReference type="Proteomes" id="UP000799538"/>
    </source>
</evidence>
<dbReference type="OrthoDB" id="3945652at2759"/>
<accession>A0A6A6GDD1</accession>
<evidence type="ECO:0000256" key="1">
    <source>
        <dbReference type="SAM" id="MobiDB-lite"/>
    </source>
</evidence>
<protein>
    <submittedName>
        <fullName evidence="2">Uncharacterized protein</fullName>
    </submittedName>
</protein>
<feature type="compositionally biased region" description="Low complexity" evidence="1">
    <location>
        <begin position="747"/>
        <end position="758"/>
    </location>
</feature>
<dbReference type="Proteomes" id="UP000799538">
    <property type="component" value="Unassembled WGS sequence"/>
</dbReference>
<feature type="compositionally biased region" description="Basic and acidic residues" evidence="1">
    <location>
        <begin position="1"/>
        <end position="10"/>
    </location>
</feature>
<name>A0A6A6GDD1_9PEZI</name>
<evidence type="ECO:0000313" key="2">
    <source>
        <dbReference type="EMBL" id="KAF2223734.1"/>
    </source>
</evidence>
<dbReference type="EMBL" id="ML992506">
    <property type="protein sequence ID" value="KAF2223734.1"/>
    <property type="molecule type" value="Genomic_DNA"/>
</dbReference>
<feature type="region of interest" description="Disordered" evidence="1">
    <location>
        <begin position="744"/>
        <end position="764"/>
    </location>
</feature>
<reference evidence="3" key="1">
    <citation type="journal article" date="2020" name="Stud. Mycol.">
        <title>101 Dothideomycetes genomes: A test case for predicting lifestyles and emergence of pathogens.</title>
        <authorList>
            <person name="Haridas S."/>
            <person name="Albert R."/>
            <person name="Binder M."/>
            <person name="Bloem J."/>
            <person name="LaButti K."/>
            <person name="Salamov A."/>
            <person name="Andreopoulos B."/>
            <person name="Baker S."/>
            <person name="Barry K."/>
            <person name="Bills G."/>
            <person name="Bluhm B."/>
            <person name="Cannon C."/>
            <person name="Castanera R."/>
            <person name="Culley D."/>
            <person name="Daum C."/>
            <person name="Ezra D."/>
            <person name="Gonzalez J."/>
            <person name="Henrissat B."/>
            <person name="Kuo A."/>
            <person name="Liang C."/>
            <person name="Lipzen A."/>
            <person name="Lutzoni F."/>
            <person name="Magnuson J."/>
            <person name="Mondo S."/>
            <person name="Nolan M."/>
            <person name="Ohm R."/>
            <person name="Pangilinan J."/>
            <person name="Park H.-J."/>
            <person name="Ramirez L."/>
            <person name="Alfaro M."/>
            <person name="Sun H."/>
            <person name="Tritt A."/>
            <person name="Yoshinaga Y."/>
            <person name="Zwiers L.-H."/>
            <person name="Turgeon B."/>
            <person name="Goodwin S."/>
            <person name="Spatafora J."/>
            <person name="Crous P."/>
            <person name="Grigoriev I."/>
        </authorList>
    </citation>
    <scope>NUCLEOTIDE SEQUENCE [LARGE SCALE GENOMIC DNA]</scope>
    <source>
        <strain evidence="3">CECT 20119</strain>
    </source>
</reference>
<gene>
    <name evidence="2" type="ORF">BDZ85DRAFT_262096</name>
</gene>
<feature type="region of interest" description="Disordered" evidence="1">
    <location>
        <begin position="1"/>
        <end position="46"/>
    </location>
</feature>
<feature type="compositionally biased region" description="Pro residues" evidence="1">
    <location>
        <begin position="11"/>
        <end position="28"/>
    </location>
</feature>